<feature type="region of interest" description="Disordered" evidence="1">
    <location>
        <begin position="18"/>
        <end position="42"/>
    </location>
</feature>
<gene>
    <name evidence="2" type="ORF">BJ554DRAFT_5220</name>
</gene>
<keyword evidence="3" id="KW-1185">Reference proteome</keyword>
<protein>
    <submittedName>
        <fullName evidence="2">Uncharacterized protein</fullName>
    </submittedName>
</protein>
<sequence>KTKPKNQTSVARVAEINAHTHTHTHRYPSRARPDGDPGAVPKLRSAAGLRAAATAAAFRRPGGGGGCGGGGRCFRATAASATGVKARLKFIPALPQPRDETGRLKRGGADDVYFHDTGNPVTREAFARAAKDSANADPCFRWLYTGGLRFYDMLEKPRNYLAGDCWTPFRLAEEYGLSVSRVEAIIKSKRTEVAMYRNKARGFFPTSRAAPFPGRTMCSRALTA</sequence>
<dbReference type="AlphaFoldDB" id="A0A8H7ZKD1"/>
<name>A0A8H7ZKD1_9FUNG</name>
<evidence type="ECO:0000256" key="1">
    <source>
        <dbReference type="SAM" id="MobiDB-lite"/>
    </source>
</evidence>
<accession>A0A8H7ZKD1</accession>
<evidence type="ECO:0000313" key="2">
    <source>
        <dbReference type="EMBL" id="KAG5455380.1"/>
    </source>
</evidence>
<organism evidence="2 3">
    <name type="scientific">Olpidium bornovanus</name>
    <dbReference type="NCBI Taxonomy" id="278681"/>
    <lineage>
        <taxon>Eukaryota</taxon>
        <taxon>Fungi</taxon>
        <taxon>Fungi incertae sedis</taxon>
        <taxon>Olpidiomycota</taxon>
        <taxon>Olpidiomycotina</taxon>
        <taxon>Olpidiomycetes</taxon>
        <taxon>Olpidiales</taxon>
        <taxon>Olpidiaceae</taxon>
        <taxon>Olpidium</taxon>
    </lineage>
</organism>
<dbReference type="EMBL" id="JAEFCI010013471">
    <property type="protein sequence ID" value="KAG5455380.1"/>
    <property type="molecule type" value="Genomic_DNA"/>
</dbReference>
<evidence type="ECO:0000313" key="3">
    <source>
        <dbReference type="Proteomes" id="UP000673691"/>
    </source>
</evidence>
<feature type="non-terminal residue" evidence="2">
    <location>
        <position position="1"/>
    </location>
</feature>
<feature type="non-terminal residue" evidence="2">
    <location>
        <position position="224"/>
    </location>
</feature>
<feature type="compositionally biased region" description="Basic residues" evidence="1">
    <location>
        <begin position="20"/>
        <end position="29"/>
    </location>
</feature>
<reference evidence="2 3" key="1">
    <citation type="journal article" name="Sci. Rep.">
        <title>Genome-scale phylogenetic analyses confirm Olpidium as the closest living zoosporic fungus to the non-flagellated, terrestrial fungi.</title>
        <authorList>
            <person name="Chang Y."/>
            <person name="Rochon D."/>
            <person name="Sekimoto S."/>
            <person name="Wang Y."/>
            <person name="Chovatia M."/>
            <person name="Sandor L."/>
            <person name="Salamov A."/>
            <person name="Grigoriev I.V."/>
            <person name="Stajich J.E."/>
            <person name="Spatafora J.W."/>
        </authorList>
    </citation>
    <scope>NUCLEOTIDE SEQUENCE [LARGE SCALE GENOMIC DNA]</scope>
    <source>
        <strain evidence="2">S191</strain>
    </source>
</reference>
<comment type="caution">
    <text evidence="2">The sequence shown here is derived from an EMBL/GenBank/DDBJ whole genome shotgun (WGS) entry which is preliminary data.</text>
</comment>
<dbReference type="Proteomes" id="UP000673691">
    <property type="component" value="Unassembled WGS sequence"/>
</dbReference>
<proteinExistence type="predicted"/>